<dbReference type="OrthoDB" id="1642709at2759"/>
<reference evidence="1" key="1">
    <citation type="submission" date="2022-04" db="EMBL/GenBank/DDBJ databases">
        <title>Carnegiea gigantea Genome sequencing and assembly v2.</title>
        <authorList>
            <person name="Copetti D."/>
            <person name="Sanderson M.J."/>
            <person name="Burquez A."/>
            <person name="Wojciechowski M.F."/>
        </authorList>
    </citation>
    <scope>NUCLEOTIDE SEQUENCE</scope>
    <source>
        <strain evidence="1">SGP5-SGP5p</strain>
        <tissue evidence="1">Aerial part</tissue>
    </source>
</reference>
<proteinExistence type="predicted"/>
<evidence type="ECO:0000313" key="1">
    <source>
        <dbReference type="EMBL" id="KAJ8435465.1"/>
    </source>
</evidence>
<name>A0A9Q1QC50_9CARY</name>
<protein>
    <submittedName>
        <fullName evidence="1">Uncharacterized protein</fullName>
    </submittedName>
</protein>
<accession>A0A9Q1QC50</accession>
<dbReference type="Proteomes" id="UP001153076">
    <property type="component" value="Unassembled WGS sequence"/>
</dbReference>
<dbReference type="EMBL" id="JAKOGI010000411">
    <property type="protein sequence ID" value="KAJ8435465.1"/>
    <property type="molecule type" value="Genomic_DNA"/>
</dbReference>
<dbReference type="AlphaFoldDB" id="A0A9Q1QC50"/>
<comment type="caution">
    <text evidence="1">The sequence shown here is derived from an EMBL/GenBank/DDBJ whole genome shotgun (WGS) entry which is preliminary data.</text>
</comment>
<keyword evidence="2" id="KW-1185">Reference proteome</keyword>
<organism evidence="1 2">
    <name type="scientific">Carnegiea gigantea</name>
    <dbReference type="NCBI Taxonomy" id="171969"/>
    <lineage>
        <taxon>Eukaryota</taxon>
        <taxon>Viridiplantae</taxon>
        <taxon>Streptophyta</taxon>
        <taxon>Embryophyta</taxon>
        <taxon>Tracheophyta</taxon>
        <taxon>Spermatophyta</taxon>
        <taxon>Magnoliopsida</taxon>
        <taxon>eudicotyledons</taxon>
        <taxon>Gunneridae</taxon>
        <taxon>Pentapetalae</taxon>
        <taxon>Caryophyllales</taxon>
        <taxon>Cactineae</taxon>
        <taxon>Cactaceae</taxon>
        <taxon>Cactoideae</taxon>
        <taxon>Echinocereeae</taxon>
        <taxon>Carnegiea</taxon>
    </lineage>
</organism>
<gene>
    <name evidence="1" type="ORF">Cgig2_021098</name>
</gene>
<evidence type="ECO:0000313" key="2">
    <source>
        <dbReference type="Proteomes" id="UP001153076"/>
    </source>
</evidence>
<sequence>MSTSHTSKGEVSLSIFDIHNFLKLSLSGRLYDEVFPTQRELNNKEIEPLTQEYYPLLLTQELVGGVIFNELGVAKGQRTETFLTAFLSCYYAHSSCQLEMVAYALTFITLHHSWHWVILPSYEILMSIYKGLNEISRSSHFGRAKNFNTYKLDAEASSSPGMAKYSGLGHAKSSQLEEARRLISSGRGFG</sequence>